<dbReference type="AlphaFoldDB" id="A0A9P3GMU6"/>
<feature type="domain" description="Complex 1 LYR protein" evidence="5">
    <location>
        <begin position="10"/>
        <end position="69"/>
    </location>
</feature>
<dbReference type="InterPro" id="IPR008011">
    <property type="entry name" value="Complex1_LYR_dom"/>
</dbReference>
<evidence type="ECO:0000256" key="4">
    <source>
        <dbReference type="ARBA" id="ARBA00025715"/>
    </source>
</evidence>
<dbReference type="EMBL" id="BPQB01000085">
    <property type="protein sequence ID" value="GJE98317.1"/>
    <property type="molecule type" value="Genomic_DNA"/>
</dbReference>
<dbReference type="PANTHER" id="PTHR13675">
    <property type="entry name" value="LYR MOTIF-CONTAINING PROTEIN 2"/>
    <property type="match status" value="1"/>
</dbReference>
<sequence length="104" mass="12226">MAAGLSGLQKEVLALYRRALRMVQTKPLATRPKFRLFVRYTFKTQSESISPRDVSAIEHLLRKGRRQLETYEDAQVRDIWVSNVMREWETKEGGRRSFPVRNES</sequence>
<dbReference type="PANTHER" id="PTHR13675:SF1">
    <property type="entry name" value="SUCCINATE DEHYDROGENASE ASSEMBLY FACTOR 1, MITOCHONDRIAL"/>
    <property type="match status" value="1"/>
</dbReference>
<dbReference type="CDD" id="cd20268">
    <property type="entry name" value="Complex1_LYR_SDHAF1_LYRM8"/>
    <property type="match status" value="1"/>
</dbReference>
<dbReference type="Proteomes" id="UP000703269">
    <property type="component" value="Unassembled WGS sequence"/>
</dbReference>
<dbReference type="OrthoDB" id="273010at2759"/>
<dbReference type="GO" id="GO:0005759">
    <property type="term" value="C:mitochondrial matrix"/>
    <property type="evidence" value="ECO:0007669"/>
    <property type="project" value="UniProtKB-SubCell"/>
</dbReference>
<dbReference type="Pfam" id="PF05347">
    <property type="entry name" value="Complex1_LYR"/>
    <property type="match status" value="1"/>
</dbReference>
<keyword evidence="3" id="KW-0143">Chaperone</keyword>
<evidence type="ECO:0000256" key="2">
    <source>
        <dbReference type="ARBA" id="ARBA00023128"/>
    </source>
</evidence>
<gene>
    <name evidence="6" type="ORF">PsYK624_145440</name>
</gene>
<proteinExistence type="inferred from homology"/>
<reference evidence="6 7" key="1">
    <citation type="submission" date="2021-08" db="EMBL/GenBank/DDBJ databases">
        <title>Draft Genome Sequence of Phanerochaete sordida strain YK-624.</title>
        <authorList>
            <person name="Mori T."/>
            <person name="Dohra H."/>
            <person name="Suzuki T."/>
            <person name="Kawagishi H."/>
            <person name="Hirai H."/>
        </authorList>
    </citation>
    <scope>NUCLEOTIDE SEQUENCE [LARGE SCALE GENOMIC DNA]</scope>
    <source>
        <strain evidence="6 7">YK-624</strain>
    </source>
</reference>
<evidence type="ECO:0000256" key="3">
    <source>
        <dbReference type="ARBA" id="ARBA00023186"/>
    </source>
</evidence>
<dbReference type="GO" id="GO:0034553">
    <property type="term" value="P:mitochondrial respiratory chain complex II assembly"/>
    <property type="evidence" value="ECO:0007669"/>
    <property type="project" value="InterPro"/>
</dbReference>
<organism evidence="6 7">
    <name type="scientific">Phanerochaete sordida</name>
    <dbReference type="NCBI Taxonomy" id="48140"/>
    <lineage>
        <taxon>Eukaryota</taxon>
        <taxon>Fungi</taxon>
        <taxon>Dikarya</taxon>
        <taxon>Basidiomycota</taxon>
        <taxon>Agaricomycotina</taxon>
        <taxon>Agaricomycetes</taxon>
        <taxon>Polyporales</taxon>
        <taxon>Phanerochaetaceae</taxon>
        <taxon>Phanerochaete</taxon>
    </lineage>
</organism>
<comment type="subcellular location">
    <subcellularLocation>
        <location evidence="1">Mitochondrion matrix</location>
    </subcellularLocation>
</comment>
<evidence type="ECO:0000313" key="6">
    <source>
        <dbReference type="EMBL" id="GJE98317.1"/>
    </source>
</evidence>
<comment type="caution">
    <text evidence="6">The sequence shown here is derived from an EMBL/GenBank/DDBJ whole genome shotgun (WGS) entry which is preliminary data.</text>
</comment>
<evidence type="ECO:0000256" key="1">
    <source>
        <dbReference type="ARBA" id="ARBA00004305"/>
    </source>
</evidence>
<evidence type="ECO:0000259" key="5">
    <source>
        <dbReference type="Pfam" id="PF05347"/>
    </source>
</evidence>
<accession>A0A9P3GMU6</accession>
<keyword evidence="2" id="KW-0496">Mitochondrion</keyword>
<evidence type="ECO:0000313" key="7">
    <source>
        <dbReference type="Proteomes" id="UP000703269"/>
    </source>
</evidence>
<dbReference type="InterPro" id="IPR045295">
    <property type="entry name" value="Complex1_LYR_SDHAF1_LYRM8"/>
</dbReference>
<name>A0A9P3GMU6_9APHY</name>
<keyword evidence="7" id="KW-1185">Reference proteome</keyword>
<protein>
    <submittedName>
        <fullName evidence="6">LYR motif-containing protein</fullName>
    </submittedName>
</protein>
<comment type="similarity">
    <text evidence="4">Belongs to the complex I LYR family. SDHAF1 subfamily.</text>
</comment>